<dbReference type="EMBL" id="VTFY01000002">
    <property type="protein sequence ID" value="MRX81857.1"/>
    <property type="molecule type" value="Genomic_DNA"/>
</dbReference>
<feature type="transmembrane region" description="Helical" evidence="4">
    <location>
        <begin position="173"/>
        <end position="195"/>
    </location>
</feature>
<dbReference type="InterPro" id="IPR000792">
    <property type="entry name" value="Tscrpt_reg_LuxR_C"/>
</dbReference>
<dbReference type="SMART" id="SM00421">
    <property type="entry name" value="HTH_LUXR"/>
    <property type="match status" value="1"/>
</dbReference>
<keyword evidence="4" id="KW-0812">Transmembrane</keyword>
<evidence type="ECO:0000259" key="5">
    <source>
        <dbReference type="PROSITE" id="PS50043"/>
    </source>
</evidence>
<evidence type="ECO:0000256" key="1">
    <source>
        <dbReference type="ARBA" id="ARBA00023015"/>
    </source>
</evidence>
<protein>
    <recommendedName>
        <fullName evidence="5">HTH luxR-type domain-containing protein</fullName>
    </recommendedName>
</protein>
<keyword evidence="7" id="KW-1185">Reference proteome</keyword>
<proteinExistence type="predicted"/>
<feature type="transmembrane region" description="Helical" evidence="4">
    <location>
        <begin position="299"/>
        <end position="317"/>
    </location>
</feature>
<accession>A0A6N7RLN1</accession>
<keyword evidence="4" id="KW-0472">Membrane</keyword>
<sequence>MKPRMNFVTRTVNRPGGKLFLKKAPPGCATGWRVWYNASMQTAESHTGERGGERAGEQDAPVDLLHDAQRRIADLRYLSLCFFGFAFVRAWDDISFARFAALYPDSPWFGQDLMSLGMLPVFIVCVVGARKLAPLYRRRAVVIVAPACMVASVLLYELAGASPGVAGASASAAFPLVVASALLAGVGAALSILQWAELQACLNSLQIVLYVSGAFFLGSVIGWMTFGMGESRLVVALLALPLLSFACLKVGFAKIPLVDLPKRTWGKLRFPWKLVIVLGVYEFVLGVKQGAPTFQNDLFIFGVMLASAILFIVSYFFSHKFDFTRVYRTPFVLMVCGLLATLLSFSSNSAVSDVLVSAGYALMFLMLTVLLCELSHRYGVSAVLLCGIEELVMFASVGGHLVSAGMAEGVIPVLPDDAAVSVPLVILVVVASMVLLSEREYSRWGASFFGVGKLAQDGDEQGRFAARCTELGERYRLSPREKEVFQLLALGKSAADIERELYIANGTFKSHTRRIYQKLGIHSRTELDEMLRGE</sequence>
<evidence type="ECO:0000256" key="4">
    <source>
        <dbReference type="SAM" id="Phobius"/>
    </source>
</evidence>
<dbReference type="Gene3D" id="1.10.10.10">
    <property type="entry name" value="Winged helix-like DNA-binding domain superfamily/Winged helix DNA-binding domain"/>
    <property type="match status" value="1"/>
</dbReference>
<feature type="transmembrane region" description="Helical" evidence="4">
    <location>
        <begin position="233"/>
        <end position="258"/>
    </location>
</feature>
<dbReference type="AlphaFoldDB" id="A0A6N7RLN1"/>
<dbReference type="SUPFAM" id="SSF46894">
    <property type="entry name" value="C-terminal effector domain of the bipartite response regulators"/>
    <property type="match status" value="1"/>
</dbReference>
<reference evidence="7" key="1">
    <citation type="submission" date="2019-08" db="EMBL/GenBank/DDBJ databases">
        <title>Arthrobacter sp. nov., isolated from plateau pika and Tibetan wild ass.</title>
        <authorList>
            <person name="Ge Y."/>
        </authorList>
    </citation>
    <scope>NUCLEOTIDE SEQUENCE [LARGE SCALE GENOMIC DNA]</scope>
    <source>
        <strain evidence="7">HF-4214</strain>
    </source>
</reference>
<evidence type="ECO:0000256" key="3">
    <source>
        <dbReference type="ARBA" id="ARBA00023163"/>
    </source>
</evidence>
<feature type="transmembrane region" description="Helical" evidence="4">
    <location>
        <begin position="270"/>
        <end position="287"/>
    </location>
</feature>
<keyword evidence="3" id="KW-0804">Transcription</keyword>
<feature type="transmembrane region" description="Helical" evidence="4">
    <location>
        <begin position="207"/>
        <end position="227"/>
    </location>
</feature>
<dbReference type="GO" id="GO:0006355">
    <property type="term" value="P:regulation of DNA-templated transcription"/>
    <property type="evidence" value="ECO:0007669"/>
    <property type="project" value="InterPro"/>
</dbReference>
<comment type="caution">
    <text evidence="6">The sequence shown here is derived from an EMBL/GenBank/DDBJ whole genome shotgun (WGS) entry which is preliminary data.</text>
</comment>
<evidence type="ECO:0000313" key="6">
    <source>
        <dbReference type="EMBL" id="MRX81857.1"/>
    </source>
</evidence>
<dbReference type="GO" id="GO:0003677">
    <property type="term" value="F:DNA binding"/>
    <property type="evidence" value="ECO:0007669"/>
    <property type="project" value="UniProtKB-KW"/>
</dbReference>
<dbReference type="Proteomes" id="UP000438093">
    <property type="component" value="Unassembled WGS sequence"/>
</dbReference>
<feature type="transmembrane region" description="Helical" evidence="4">
    <location>
        <begin position="141"/>
        <end position="161"/>
    </location>
</feature>
<feature type="transmembrane region" description="Helical" evidence="4">
    <location>
        <begin position="111"/>
        <end position="129"/>
    </location>
</feature>
<dbReference type="InterPro" id="IPR016032">
    <property type="entry name" value="Sig_transdc_resp-reg_C-effctor"/>
</dbReference>
<feature type="transmembrane region" description="Helical" evidence="4">
    <location>
        <begin position="354"/>
        <end position="371"/>
    </location>
</feature>
<keyword evidence="1" id="KW-0805">Transcription regulation</keyword>
<gene>
    <name evidence="6" type="ORF">GJG86_05055</name>
</gene>
<feature type="transmembrane region" description="Helical" evidence="4">
    <location>
        <begin position="378"/>
        <end position="398"/>
    </location>
</feature>
<feature type="transmembrane region" description="Helical" evidence="4">
    <location>
        <begin position="418"/>
        <end position="436"/>
    </location>
</feature>
<dbReference type="CDD" id="cd06170">
    <property type="entry name" value="LuxR_C_like"/>
    <property type="match status" value="1"/>
</dbReference>
<feature type="transmembrane region" description="Helical" evidence="4">
    <location>
        <begin position="329"/>
        <end position="348"/>
    </location>
</feature>
<dbReference type="SUPFAM" id="SSF103473">
    <property type="entry name" value="MFS general substrate transporter"/>
    <property type="match status" value="1"/>
</dbReference>
<evidence type="ECO:0000256" key="2">
    <source>
        <dbReference type="ARBA" id="ARBA00023125"/>
    </source>
</evidence>
<feature type="domain" description="HTH luxR-type" evidence="5">
    <location>
        <begin position="470"/>
        <end position="534"/>
    </location>
</feature>
<keyword evidence="4" id="KW-1133">Transmembrane helix</keyword>
<evidence type="ECO:0000313" key="7">
    <source>
        <dbReference type="Proteomes" id="UP000438093"/>
    </source>
</evidence>
<dbReference type="InterPro" id="IPR036259">
    <property type="entry name" value="MFS_trans_sf"/>
</dbReference>
<keyword evidence="2" id="KW-0238">DNA-binding</keyword>
<dbReference type="PRINTS" id="PR00038">
    <property type="entry name" value="HTHLUXR"/>
</dbReference>
<dbReference type="PROSITE" id="PS50043">
    <property type="entry name" value="HTH_LUXR_2"/>
    <property type="match status" value="1"/>
</dbReference>
<dbReference type="InterPro" id="IPR036388">
    <property type="entry name" value="WH-like_DNA-bd_sf"/>
</dbReference>
<dbReference type="PANTHER" id="PTHR44688">
    <property type="entry name" value="DNA-BINDING TRANSCRIPTIONAL ACTIVATOR DEVR_DOSR"/>
    <property type="match status" value="1"/>
</dbReference>
<organism evidence="6 7">
    <name type="scientific">Eggerthella guodeyinii</name>
    <dbReference type="NCBI Taxonomy" id="2690837"/>
    <lineage>
        <taxon>Bacteria</taxon>
        <taxon>Bacillati</taxon>
        <taxon>Actinomycetota</taxon>
        <taxon>Coriobacteriia</taxon>
        <taxon>Eggerthellales</taxon>
        <taxon>Eggerthellaceae</taxon>
        <taxon>Eggerthella</taxon>
    </lineage>
</organism>
<dbReference type="PANTHER" id="PTHR44688:SF16">
    <property type="entry name" value="DNA-BINDING TRANSCRIPTIONAL ACTIVATOR DEVR_DOSR"/>
    <property type="match status" value="1"/>
</dbReference>
<dbReference type="Pfam" id="PF00196">
    <property type="entry name" value="GerE"/>
    <property type="match status" value="1"/>
</dbReference>
<feature type="transmembrane region" description="Helical" evidence="4">
    <location>
        <begin position="75"/>
        <end position="91"/>
    </location>
</feature>
<name>A0A6N7RLN1_9ACTN</name>